<evidence type="ECO:0000256" key="5">
    <source>
        <dbReference type="ARBA" id="ARBA00022989"/>
    </source>
</evidence>
<feature type="transmembrane region" description="Helical" evidence="8">
    <location>
        <begin position="12"/>
        <end position="32"/>
    </location>
</feature>
<organism evidence="9 10">
    <name type="scientific">Bacillus yapensis</name>
    <dbReference type="NCBI Taxonomy" id="2492960"/>
    <lineage>
        <taxon>Bacteria</taxon>
        <taxon>Bacillati</taxon>
        <taxon>Bacillota</taxon>
        <taxon>Bacilli</taxon>
        <taxon>Bacillales</taxon>
        <taxon>Bacillaceae</taxon>
        <taxon>Bacillus</taxon>
    </lineage>
</organism>
<keyword evidence="3" id="KW-1003">Cell membrane</keyword>
<evidence type="ECO:0000256" key="2">
    <source>
        <dbReference type="ARBA" id="ARBA00008488"/>
    </source>
</evidence>
<feature type="binding site" evidence="7">
    <location>
        <position position="65"/>
    </location>
    <ligand>
        <name>Zn(2+)</name>
        <dbReference type="ChEBI" id="CHEBI:29105"/>
    </ligand>
</feature>
<evidence type="ECO:0000256" key="8">
    <source>
        <dbReference type="SAM" id="Phobius"/>
    </source>
</evidence>
<feature type="transmembrane region" description="Helical" evidence="8">
    <location>
        <begin position="193"/>
        <end position="216"/>
    </location>
</feature>
<gene>
    <name evidence="9" type="ORF">EKG37_09065</name>
</gene>
<evidence type="ECO:0000313" key="10">
    <source>
        <dbReference type="Proteomes" id="UP000271374"/>
    </source>
</evidence>
<dbReference type="NCBIfam" id="TIGR01065">
    <property type="entry name" value="hlyIII"/>
    <property type="match status" value="1"/>
</dbReference>
<keyword evidence="6 8" id="KW-0472">Membrane</keyword>
<dbReference type="InterPro" id="IPR005744">
    <property type="entry name" value="Hy-lIII"/>
</dbReference>
<evidence type="ECO:0000256" key="6">
    <source>
        <dbReference type="ARBA" id="ARBA00023136"/>
    </source>
</evidence>
<dbReference type="OrthoDB" id="9813689at2"/>
<keyword evidence="10" id="KW-1185">Reference proteome</keyword>
<keyword evidence="5 8" id="KW-1133">Transmembrane helix</keyword>
<keyword evidence="7" id="KW-0862">Zinc</keyword>
<feature type="binding site" evidence="7">
    <location>
        <position position="194"/>
    </location>
    <ligand>
        <name>Zn(2+)</name>
        <dbReference type="ChEBI" id="CHEBI:29105"/>
    </ligand>
</feature>
<dbReference type="PANTHER" id="PTHR20855:SF3">
    <property type="entry name" value="LD03007P"/>
    <property type="match status" value="1"/>
</dbReference>
<dbReference type="Pfam" id="PF03006">
    <property type="entry name" value="HlyIII"/>
    <property type="match status" value="1"/>
</dbReference>
<comment type="similarity">
    <text evidence="2">Belongs to the UPF0073 (Hly-III) family.</text>
</comment>
<feature type="binding site" evidence="7">
    <location>
        <position position="198"/>
    </location>
    <ligand>
        <name>Zn(2+)</name>
        <dbReference type="ChEBI" id="CHEBI:29105"/>
    </ligand>
</feature>
<dbReference type="AlphaFoldDB" id="A0A3S0KKA3"/>
<accession>A0A3S0KKA3</accession>
<dbReference type="GO" id="GO:0005886">
    <property type="term" value="C:plasma membrane"/>
    <property type="evidence" value="ECO:0007669"/>
    <property type="project" value="UniProtKB-SubCell"/>
</dbReference>
<evidence type="ECO:0000313" key="9">
    <source>
        <dbReference type="EMBL" id="RTR32462.1"/>
    </source>
</evidence>
<evidence type="ECO:0000256" key="1">
    <source>
        <dbReference type="ARBA" id="ARBA00004651"/>
    </source>
</evidence>
<feature type="transmembrane region" description="Helical" evidence="8">
    <location>
        <begin position="162"/>
        <end position="181"/>
    </location>
</feature>
<feature type="transmembrane region" description="Helical" evidence="8">
    <location>
        <begin position="80"/>
        <end position="101"/>
    </location>
</feature>
<feature type="transmembrane region" description="Helical" evidence="8">
    <location>
        <begin position="133"/>
        <end position="150"/>
    </location>
</feature>
<dbReference type="Proteomes" id="UP000271374">
    <property type="component" value="Unassembled WGS sequence"/>
</dbReference>
<sequence length="217" mass="24110">MISLKYIREPINGLTHLSWAILSFVALLAMVIKAALTTASALAITAVIIFGISLILLYAASATYHMVIAKDKVIAFLRRIDHSMIFVLIAGTYTPFCLISLNGVTGWVLFSIITFFALSGVLFKMVWFNCPRWLSTMIYIVMGWMVIFAASPLSEALSSTGLFLLILGGIFYTIGGIIYGAKPNFLKSEYMGFHEIFHIFIMLGSTAHFLCVYMYVL</sequence>
<reference evidence="9 10" key="1">
    <citation type="submission" date="2018-12" db="EMBL/GenBank/DDBJ databases">
        <title>Bacillus yapensis draft genome sequence.</title>
        <authorList>
            <person name="Yu L."/>
            <person name="Xu X."/>
            <person name="Tang X."/>
        </authorList>
    </citation>
    <scope>NUCLEOTIDE SEQUENCE [LARGE SCALE GENOMIC DNA]</scope>
    <source>
        <strain evidence="9 10">XXST-01</strain>
    </source>
</reference>
<protein>
    <submittedName>
        <fullName evidence="9">Hemolysin III family protein</fullName>
    </submittedName>
</protein>
<dbReference type="PANTHER" id="PTHR20855">
    <property type="entry name" value="ADIPOR/PROGESTIN RECEPTOR-RELATED"/>
    <property type="match status" value="1"/>
</dbReference>
<feature type="transmembrane region" description="Helical" evidence="8">
    <location>
        <begin position="38"/>
        <end position="59"/>
    </location>
</feature>
<evidence type="ECO:0000256" key="3">
    <source>
        <dbReference type="ARBA" id="ARBA00022475"/>
    </source>
</evidence>
<evidence type="ECO:0000256" key="4">
    <source>
        <dbReference type="ARBA" id="ARBA00022692"/>
    </source>
</evidence>
<comment type="subcellular location">
    <subcellularLocation>
        <location evidence="1">Cell membrane</location>
        <topology evidence="1">Multi-pass membrane protein</topology>
    </subcellularLocation>
</comment>
<evidence type="ECO:0000256" key="7">
    <source>
        <dbReference type="PIRSR" id="PIRSR604254-1"/>
    </source>
</evidence>
<dbReference type="GO" id="GO:0046872">
    <property type="term" value="F:metal ion binding"/>
    <property type="evidence" value="ECO:0007669"/>
    <property type="project" value="UniProtKB-KW"/>
</dbReference>
<dbReference type="EMBL" id="RXNT01000006">
    <property type="protein sequence ID" value="RTR32462.1"/>
    <property type="molecule type" value="Genomic_DNA"/>
</dbReference>
<comment type="caution">
    <text evidence="9">The sequence shown here is derived from an EMBL/GenBank/DDBJ whole genome shotgun (WGS) entry which is preliminary data.</text>
</comment>
<keyword evidence="7" id="KW-0479">Metal-binding</keyword>
<name>A0A3S0KKA3_9BACI</name>
<dbReference type="InterPro" id="IPR004254">
    <property type="entry name" value="AdipoR/HlyIII-related"/>
</dbReference>
<keyword evidence="4 8" id="KW-0812">Transmembrane</keyword>
<dbReference type="GO" id="GO:0140911">
    <property type="term" value="F:pore-forming activity"/>
    <property type="evidence" value="ECO:0007669"/>
    <property type="project" value="InterPro"/>
</dbReference>
<proteinExistence type="inferred from homology"/>